<organism evidence="3 4">
    <name type="scientific">Pseudarthrobacter humi</name>
    <dbReference type="NCBI Taxonomy" id="2952523"/>
    <lineage>
        <taxon>Bacteria</taxon>
        <taxon>Bacillati</taxon>
        <taxon>Actinomycetota</taxon>
        <taxon>Actinomycetes</taxon>
        <taxon>Micrococcales</taxon>
        <taxon>Micrococcaceae</taxon>
        <taxon>Pseudarthrobacter</taxon>
    </lineage>
</organism>
<dbReference type="RefSeq" id="WP_254749135.1">
    <property type="nucleotide sequence ID" value="NZ_JANCLV010000004.1"/>
</dbReference>
<dbReference type="InterPro" id="IPR044122">
    <property type="entry name" value="UPF0261_N"/>
</dbReference>
<reference evidence="3 4" key="1">
    <citation type="submission" date="2022-06" db="EMBL/GenBank/DDBJ databases">
        <title>Pseudarthrobacter sp. strain RMG13 Genome sequencing and assembly.</title>
        <authorList>
            <person name="Kim I."/>
        </authorList>
    </citation>
    <scope>NUCLEOTIDE SEQUENCE [LARGE SCALE GENOMIC DNA]</scope>
    <source>
        <strain evidence="3 4">RMG13</strain>
    </source>
</reference>
<evidence type="ECO:0000259" key="2">
    <source>
        <dbReference type="Pfam" id="PF23189"/>
    </source>
</evidence>
<dbReference type="PANTHER" id="PTHR31862:SF1">
    <property type="entry name" value="UPF0261 DOMAIN PROTEIN (AFU_ORTHOLOGUE AFUA_1G10120)"/>
    <property type="match status" value="1"/>
</dbReference>
<sequence length="425" mass="44003">MPTIALLGTMDTKGTEYSWVKQRLHELGCSSVLIDCGIFDPALAPDIDADTVARAAGSSLAALRDQHDRGAAMSVMANGAGAVLTRLLADGDMDGVLALGGSGGSSIAGAAMQQLPIGVPKLLVSTMASGDVSPYIGTADVTLMYSIVDIAGINSISRKILGNAAAAMAGMASSDPRETEPATTSEKQLIAASMFGVTTTGVTAARDHLEALGYEVLVFHATGSGGRSMERLITSGFFAGVLDLTTTELADELVGGVLSAGASRLDAAGKNAVPQVVSLGALDMVNFGPLATVPEAFRQRQLHVHNDTITLMRTTRAENETLGRIIGAKLSAATGQATLFVPLHGLSALDISDGPFWDPGADSALLEALRGELKNSAVNIIEMEASINDRTFAVAAAEELDRLIKDDNSHRRVQPQGRNAGTPHE</sequence>
<comment type="caution">
    <text evidence="3">The sequence shown here is derived from an EMBL/GenBank/DDBJ whole genome shotgun (WGS) entry which is preliminary data.</text>
</comment>
<dbReference type="PANTHER" id="PTHR31862">
    <property type="entry name" value="UPF0261 DOMAIN PROTEIN (AFU_ORTHOLOGUE AFUA_1G10120)"/>
    <property type="match status" value="1"/>
</dbReference>
<gene>
    <name evidence="3" type="ORF">NFC73_08005</name>
</gene>
<dbReference type="Proteomes" id="UP001524318">
    <property type="component" value="Unassembled WGS sequence"/>
</dbReference>
<feature type="domain" description="UPF0261" evidence="2">
    <location>
        <begin position="187"/>
        <end position="403"/>
    </location>
</feature>
<keyword evidence="4" id="KW-1185">Reference proteome</keyword>
<dbReference type="Gene3D" id="3.40.50.12030">
    <property type="entry name" value="Uncharacterised protein family UPF0261, NC domain"/>
    <property type="match status" value="1"/>
</dbReference>
<dbReference type="Pfam" id="PF06792">
    <property type="entry name" value="UPF0261"/>
    <property type="match status" value="1"/>
</dbReference>
<feature type="domain" description="UPF0261" evidence="1">
    <location>
        <begin position="2"/>
        <end position="174"/>
    </location>
</feature>
<evidence type="ECO:0000259" key="1">
    <source>
        <dbReference type="Pfam" id="PF06792"/>
    </source>
</evidence>
<dbReference type="PIRSF" id="PIRSF033271">
    <property type="entry name" value="UCP033271"/>
    <property type="match status" value="1"/>
</dbReference>
<dbReference type="InterPro" id="IPR008322">
    <property type="entry name" value="UPF0261"/>
</dbReference>
<evidence type="ECO:0000313" key="3">
    <source>
        <dbReference type="EMBL" id="MCP8999675.1"/>
    </source>
</evidence>
<dbReference type="InterPro" id="IPR056778">
    <property type="entry name" value="UPF0261_C"/>
</dbReference>
<dbReference type="NCBIfam" id="NF002674">
    <property type="entry name" value="PRK02399.1-2"/>
    <property type="match status" value="1"/>
</dbReference>
<dbReference type="Pfam" id="PF23189">
    <property type="entry name" value="UPF0261_C"/>
    <property type="match status" value="1"/>
</dbReference>
<proteinExistence type="predicted"/>
<evidence type="ECO:0000313" key="4">
    <source>
        <dbReference type="Proteomes" id="UP001524318"/>
    </source>
</evidence>
<name>A0ABT1LMK2_9MICC</name>
<protein>
    <submittedName>
        <fullName evidence="3">Tm-1-like ATP-binding domain-containing protein</fullName>
    </submittedName>
</protein>
<dbReference type="InterPro" id="IPR051353">
    <property type="entry name" value="Tobamovirus_resist_UPF0261"/>
</dbReference>
<dbReference type="EMBL" id="JANCLV010000004">
    <property type="protein sequence ID" value="MCP8999675.1"/>
    <property type="molecule type" value="Genomic_DNA"/>
</dbReference>
<dbReference type="CDD" id="cd15488">
    <property type="entry name" value="Tm-1-like"/>
    <property type="match status" value="1"/>
</dbReference>
<dbReference type="Gene3D" id="3.40.50.12020">
    <property type="entry name" value="Uncharacterised protein family UPF0261, NN domain"/>
    <property type="match status" value="1"/>
</dbReference>
<accession>A0ABT1LMK2</accession>